<dbReference type="InterPro" id="IPR008918">
    <property type="entry name" value="HhH2"/>
</dbReference>
<proteinExistence type="predicted"/>
<name>X1B2C0_9ZZZZ</name>
<dbReference type="Gene3D" id="3.40.50.1010">
    <property type="entry name" value="5'-nuclease"/>
    <property type="match status" value="1"/>
</dbReference>
<feature type="domain" description="5'-3' exonuclease" evidence="2">
    <location>
        <begin position="1"/>
        <end position="158"/>
    </location>
</feature>
<dbReference type="SMART" id="SM00475">
    <property type="entry name" value="53EXOc"/>
    <property type="match status" value="1"/>
</dbReference>
<dbReference type="Gene3D" id="1.10.150.20">
    <property type="entry name" value="5' to 3' exonuclease, C-terminal subdomain"/>
    <property type="match status" value="1"/>
</dbReference>
<dbReference type="PANTHER" id="PTHR42646:SF2">
    <property type="entry name" value="5'-3' EXONUCLEASE FAMILY PROTEIN"/>
    <property type="match status" value="1"/>
</dbReference>
<dbReference type="InterPro" id="IPR002562">
    <property type="entry name" value="3'-5'_exonuclease_dom"/>
</dbReference>
<dbReference type="CDD" id="cd09898">
    <property type="entry name" value="H3TH_53EXO"/>
    <property type="match status" value="1"/>
</dbReference>
<sequence>LRQIAQPTREADDIMYSIAKERNKEGDFAIFITSDKDMSQAITPLTFRFDPFKNKMIDEKAFEEKWRFAVKKLPFYFSLVGDTSDNIPGVRGIGKKGATELAQQFESLQDVYDNLKKVEKKRLKTALEKGKEDAFLSEKLFLLQYEPSHLTKEDSTFDIKNWAKARPLFEKLDFKTLVREIDEQSGTLIEPEDPMKKMTKYNLKKIVAIEELQDVAQKLKQVGFFGLDTETDGLNPLQANLVGMSFSCEDDTAYYLPLAHKTDEQHLSLEQALPIIKPLLEDASIKKYLHNVKFDLLVL</sequence>
<dbReference type="PANTHER" id="PTHR42646">
    <property type="entry name" value="FLAP ENDONUCLEASE XNI"/>
    <property type="match status" value="1"/>
</dbReference>
<dbReference type="Pfam" id="PF01612">
    <property type="entry name" value="DNA_pol_A_exo1"/>
    <property type="match status" value="1"/>
</dbReference>
<dbReference type="Pfam" id="PF01367">
    <property type="entry name" value="5_3_exonuc"/>
    <property type="match status" value="1"/>
</dbReference>
<feature type="non-terminal residue" evidence="3">
    <location>
        <position position="299"/>
    </location>
</feature>
<evidence type="ECO:0000259" key="2">
    <source>
        <dbReference type="SMART" id="SM00475"/>
    </source>
</evidence>
<dbReference type="GO" id="GO:0033567">
    <property type="term" value="P:DNA replication, Okazaki fragment processing"/>
    <property type="evidence" value="ECO:0007669"/>
    <property type="project" value="InterPro"/>
</dbReference>
<dbReference type="GO" id="GO:0008409">
    <property type="term" value="F:5'-3' exonuclease activity"/>
    <property type="evidence" value="ECO:0007669"/>
    <property type="project" value="InterPro"/>
</dbReference>
<accession>X1B2C0</accession>
<evidence type="ECO:0000256" key="1">
    <source>
        <dbReference type="ARBA" id="ARBA00023125"/>
    </source>
</evidence>
<dbReference type="InterPro" id="IPR038969">
    <property type="entry name" value="FEN"/>
</dbReference>
<dbReference type="SUPFAM" id="SSF53098">
    <property type="entry name" value="Ribonuclease H-like"/>
    <property type="match status" value="1"/>
</dbReference>
<evidence type="ECO:0000313" key="3">
    <source>
        <dbReference type="EMBL" id="GAG78408.1"/>
    </source>
</evidence>
<gene>
    <name evidence="3" type="ORF">S01H4_33280</name>
</gene>
<feature type="non-terminal residue" evidence="3">
    <location>
        <position position="1"/>
    </location>
</feature>
<dbReference type="SMART" id="SM00279">
    <property type="entry name" value="HhH2"/>
    <property type="match status" value="1"/>
</dbReference>
<dbReference type="GO" id="GO:0017108">
    <property type="term" value="F:5'-flap endonuclease activity"/>
    <property type="evidence" value="ECO:0007669"/>
    <property type="project" value="InterPro"/>
</dbReference>
<keyword evidence="1" id="KW-0238">DNA-binding</keyword>
<dbReference type="GO" id="GO:0008408">
    <property type="term" value="F:3'-5' exonuclease activity"/>
    <property type="evidence" value="ECO:0007669"/>
    <property type="project" value="InterPro"/>
</dbReference>
<organism evidence="3">
    <name type="scientific">marine sediment metagenome</name>
    <dbReference type="NCBI Taxonomy" id="412755"/>
    <lineage>
        <taxon>unclassified sequences</taxon>
        <taxon>metagenomes</taxon>
        <taxon>ecological metagenomes</taxon>
    </lineage>
</organism>
<dbReference type="InterPro" id="IPR012337">
    <property type="entry name" value="RNaseH-like_sf"/>
</dbReference>
<dbReference type="InterPro" id="IPR036279">
    <property type="entry name" value="5-3_exonuclease_C_sf"/>
</dbReference>
<dbReference type="InterPro" id="IPR036397">
    <property type="entry name" value="RNaseH_sf"/>
</dbReference>
<dbReference type="InterPro" id="IPR020045">
    <property type="entry name" value="DNA_polI_H3TH"/>
</dbReference>
<dbReference type="SUPFAM" id="SSF88723">
    <property type="entry name" value="PIN domain-like"/>
    <property type="match status" value="1"/>
</dbReference>
<dbReference type="EMBL" id="BART01017496">
    <property type="protein sequence ID" value="GAG78408.1"/>
    <property type="molecule type" value="Genomic_DNA"/>
</dbReference>
<protein>
    <recommendedName>
        <fullName evidence="2">5'-3' exonuclease domain-containing protein</fullName>
    </recommendedName>
</protein>
<dbReference type="AlphaFoldDB" id="X1B2C0"/>
<dbReference type="InterPro" id="IPR029060">
    <property type="entry name" value="PIN-like_dom_sf"/>
</dbReference>
<dbReference type="GO" id="GO:0003677">
    <property type="term" value="F:DNA binding"/>
    <property type="evidence" value="ECO:0007669"/>
    <property type="project" value="UniProtKB-KW"/>
</dbReference>
<dbReference type="FunFam" id="1.10.150.20:FF:000003">
    <property type="entry name" value="DNA polymerase I"/>
    <property type="match status" value="1"/>
</dbReference>
<dbReference type="Gene3D" id="3.30.420.10">
    <property type="entry name" value="Ribonuclease H-like superfamily/Ribonuclease H"/>
    <property type="match status" value="1"/>
</dbReference>
<reference evidence="3" key="1">
    <citation type="journal article" date="2014" name="Front. Microbiol.">
        <title>High frequency of phylogenetically diverse reductive dehalogenase-homologous genes in deep subseafloor sedimentary metagenomes.</title>
        <authorList>
            <person name="Kawai M."/>
            <person name="Futagami T."/>
            <person name="Toyoda A."/>
            <person name="Takaki Y."/>
            <person name="Nishi S."/>
            <person name="Hori S."/>
            <person name="Arai W."/>
            <person name="Tsubouchi T."/>
            <person name="Morono Y."/>
            <person name="Uchiyama I."/>
            <person name="Ito T."/>
            <person name="Fujiyama A."/>
            <person name="Inagaki F."/>
            <person name="Takami H."/>
        </authorList>
    </citation>
    <scope>NUCLEOTIDE SEQUENCE</scope>
    <source>
        <strain evidence="3">Expedition CK06-06</strain>
    </source>
</reference>
<dbReference type="SUPFAM" id="SSF47807">
    <property type="entry name" value="5' to 3' exonuclease, C-terminal subdomain"/>
    <property type="match status" value="1"/>
</dbReference>
<comment type="caution">
    <text evidence="3">The sequence shown here is derived from an EMBL/GenBank/DDBJ whole genome shotgun (WGS) entry which is preliminary data.</text>
</comment>
<dbReference type="InterPro" id="IPR002421">
    <property type="entry name" value="5-3_exonuclease"/>
</dbReference>